<dbReference type="HOGENOM" id="CLU_2046742_0_0_6"/>
<feature type="region of interest" description="Disordered" evidence="1">
    <location>
        <begin position="1"/>
        <end position="43"/>
    </location>
</feature>
<dbReference type="AlphaFoldDB" id="A0A098G977"/>
<dbReference type="KEGG" id="lfa:LFA_3698"/>
<gene>
    <name evidence="2" type="ORF">LFA_3698</name>
</gene>
<accession>A0A098G977</accession>
<feature type="compositionally biased region" description="Basic and acidic residues" evidence="1">
    <location>
        <begin position="34"/>
        <end position="43"/>
    </location>
</feature>
<organism evidence="2 3">
    <name type="scientific">Legionella fallonii LLAP-10</name>
    <dbReference type="NCBI Taxonomy" id="1212491"/>
    <lineage>
        <taxon>Bacteria</taxon>
        <taxon>Pseudomonadati</taxon>
        <taxon>Pseudomonadota</taxon>
        <taxon>Gammaproteobacteria</taxon>
        <taxon>Legionellales</taxon>
        <taxon>Legionellaceae</taxon>
        <taxon>Legionella</taxon>
    </lineage>
</organism>
<name>A0A098G977_9GAMM</name>
<sequence>MNGKIDPTIDDIDDTVVQPKETREPSQKGKSHRRVDARQKDTSHKVYSQKSAGFFSYWLKSEIEDVIAERYEEQVIQKKAVLQAPLDNEEYEDCIEFEDYNEYDEHQPSEEETYRSDFNI</sequence>
<keyword evidence="3" id="KW-1185">Reference proteome</keyword>
<dbReference type="EMBL" id="LN614827">
    <property type="protein sequence ID" value="CEG59023.1"/>
    <property type="molecule type" value="Genomic_DNA"/>
</dbReference>
<reference evidence="3" key="1">
    <citation type="submission" date="2014-09" db="EMBL/GenBank/DDBJ databases">
        <authorList>
            <person name="Gomez-Valero L."/>
        </authorList>
    </citation>
    <scope>NUCLEOTIDE SEQUENCE [LARGE SCALE GENOMIC DNA]</scope>
    <source>
        <strain evidence="3">ATCC700992</strain>
    </source>
</reference>
<evidence type="ECO:0000313" key="2">
    <source>
        <dbReference type="EMBL" id="CEG59023.1"/>
    </source>
</evidence>
<proteinExistence type="predicted"/>
<dbReference type="RefSeq" id="WP_045097224.1">
    <property type="nucleotide sequence ID" value="NZ_LN614827.1"/>
</dbReference>
<dbReference type="Proteomes" id="UP000032430">
    <property type="component" value="Chromosome I"/>
</dbReference>
<protein>
    <submittedName>
        <fullName evidence="2">Uncharacterized protein</fullName>
    </submittedName>
</protein>
<evidence type="ECO:0000256" key="1">
    <source>
        <dbReference type="SAM" id="MobiDB-lite"/>
    </source>
</evidence>
<evidence type="ECO:0000313" key="3">
    <source>
        <dbReference type="Proteomes" id="UP000032430"/>
    </source>
</evidence>